<dbReference type="Gene3D" id="3.20.20.140">
    <property type="entry name" value="Metal-dependent hydrolases"/>
    <property type="match status" value="1"/>
</dbReference>
<dbReference type="EMBL" id="DSJL01000001">
    <property type="protein sequence ID" value="HEF64150.1"/>
    <property type="molecule type" value="Genomic_DNA"/>
</dbReference>
<evidence type="ECO:0000313" key="5">
    <source>
        <dbReference type="EMBL" id="HEF64150.1"/>
    </source>
</evidence>
<dbReference type="InterPro" id="IPR032466">
    <property type="entry name" value="Metal_Hydrolase"/>
</dbReference>
<evidence type="ECO:0000259" key="4">
    <source>
        <dbReference type="Pfam" id="PF01979"/>
    </source>
</evidence>
<gene>
    <name evidence="5" type="ORF">ENP47_00835</name>
</gene>
<dbReference type="InterPro" id="IPR006680">
    <property type="entry name" value="Amidohydro-rel"/>
</dbReference>
<keyword evidence="1" id="KW-0862">Zinc</keyword>
<name>A0A7C1FSV8_THERO</name>
<feature type="binding site" evidence="1">
    <location>
        <position position="71"/>
    </location>
    <ligand>
        <name>Zn(2+)</name>
        <dbReference type="ChEBI" id="CHEBI:29105"/>
        <label>1</label>
    </ligand>
</feature>
<evidence type="ECO:0000256" key="3">
    <source>
        <dbReference type="PIRSR" id="PIRSR039004-3"/>
    </source>
</evidence>
<feature type="modified residue" description="N6-carboxylysine" evidence="2">
    <location>
        <position position="165"/>
    </location>
</feature>
<evidence type="ECO:0000256" key="1">
    <source>
        <dbReference type="PIRSR" id="PIRSR039004-1"/>
    </source>
</evidence>
<dbReference type="AlphaFoldDB" id="A0A7C1FSV8"/>
<dbReference type="GO" id="GO:0016810">
    <property type="term" value="F:hydrolase activity, acting on carbon-nitrogen (but not peptide) bonds"/>
    <property type="evidence" value="ECO:0007669"/>
    <property type="project" value="InterPro"/>
</dbReference>
<dbReference type="Pfam" id="PF01979">
    <property type="entry name" value="Amidohydro_1"/>
    <property type="match status" value="1"/>
</dbReference>
<dbReference type="SUPFAM" id="SSF51556">
    <property type="entry name" value="Metallo-dependent hydrolases"/>
    <property type="match status" value="1"/>
</dbReference>
<organism evidence="5">
    <name type="scientific">Thermomicrobium roseum</name>
    <dbReference type="NCBI Taxonomy" id="500"/>
    <lineage>
        <taxon>Bacteria</taxon>
        <taxon>Pseudomonadati</taxon>
        <taxon>Thermomicrobiota</taxon>
        <taxon>Thermomicrobia</taxon>
        <taxon>Thermomicrobiales</taxon>
        <taxon>Thermomicrobiaceae</taxon>
        <taxon>Thermomicrobium</taxon>
    </lineage>
</organism>
<feature type="site" description="Transition state stabilizer" evidence="3">
    <location>
        <position position="167"/>
    </location>
</feature>
<dbReference type="PIRSF" id="PIRSF039004">
    <property type="entry name" value="ADE_EF_0837"/>
    <property type="match status" value="1"/>
</dbReference>
<feature type="binding site" description="via carbamate group" evidence="1">
    <location>
        <position position="165"/>
    </location>
    <ligand>
        <name>Zn(2+)</name>
        <dbReference type="ChEBI" id="CHEBI:29105"/>
        <label>1</label>
    </ligand>
</feature>
<feature type="binding site" evidence="1">
    <location>
        <position position="69"/>
    </location>
    <ligand>
        <name>Zn(2+)</name>
        <dbReference type="ChEBI" id="CHEBI:29105"/>
        <label>1</label>
    </ligand>
</feature>
<proteinExistence type="predicted"/>
<sequence>MPEEQREHFDTVILGGELVDPGTGRFGRFDIGIRQGRIARVAPSLAGYPAEQVVDARGQLVTPGLIDLHTHVYWGATYWGIEADPVAARTGVTTWLDVGSAGAYTFPGLRRYVIEPSRVRIFAFLNLSSIGLVAPTWEFANLDYCDVELAARVIETNRDVILGVKARIDANTTRGVGIRPLELARKLADELGVPLMVHINNGPPSIDEVAALLRPGDILTHCFTGGTMRILTPEGKLHPTIRTLRERGLVLDVGHGAGSFNFTVAEALLAEGILPDTISSDIHQLAIQRPMFDLPTTLSKFLALGLSLPEVIERVTVRPAHLLGRPELGSLAEGTPADIALFRLIEGNFTFYDVALQARQGRQLLVNTLTMVDGRILPRTEPSPLHLWAELPEHQRTIRKIGHPFRAQPMVLEVRDAGA</sequence>
<feature type="binding site" evidence="1">
    <location>
        <position position="198"/>
    </location>
    <ligand>
        <name>Zn(2+)</name>
        <dbReference type="ChEBI" id="CHEBI:29105"/>
        <label>2</label>
    </ligand>
</feature>
<feature type="binding site" evidence="1">
    <location>
        <position position="221"/>
    </location>
    <ligand>
        <name>Zn(2+)</name>
        <dbReference type="ChEBI" id="CHEBI:29105"/>
        <label>2</label>
    </ligand>
</feature>
<dbReference type="SUPFAM" id="SSF51338">
    <property type="entry name" value="Composite domain of metallo-dependent hydrolases"/>
    <property type="match status" value="1"/>
</dbReference>
<feature type="domain" description="Amidohydrolase-related" evidence="4">
    <location>
        <begin position="60"/>
        <end position="344"/>
    </location>
</feature>
<dbReference type="InterPro" id="IPR020043">
    <property type="entry name" value="Deacetylase_Atu3266-like"/>
</dbReference>
<dbReference type="PANTHER" id="PTHR42717">
    <property type="entry name" value="DIHYDROOROTASE-RELATED"/>
    <property type="match status" value="1"/>
</dbReference>
<dbReference type="GO" id="GO:0019213">
    <property type="term" value="F:deacetylase activity"/>
    <property type="evidence" value="ECO:0007669"/>
    <property type="project" value="InterPro"/>
</dbReference>
<feature type="binding site" evidence="1">
    <location>
        <position position="281"/>
    </location>
    <ligand>
        <name>Zn(2+)</name>
        <dbReference type="ChEBI" id="CHEBI:29105"/>
        <label>1</label>
    </ligand>
</feature>
<keyword evidence="1" id="KW-0479">Metal-binding</keyword>
<dbReference type="NCBIfam" id="NF006689">
    <property type="entry name" value="PRK09237.1"/>
    <property type="match status" value="1"/>
</dbReference>
<dbReference type="GO" id="GO:0046872">
    <property type="term" value="F:metal ion binding"/>
    <property type="evidence" value="ECO:0007669"/>
    <property type="project" value="UniProtKB-KW"/>
</dbReference>
<dbReference type="PANTHER" id="PTHR42717:SF1">
    <property type="entry name" value="IMIDAZOLONEPROPIONASE AND RELATED AMIDOHYDROLASES"/>
    <property type="match status" value="1"/>
</dbReference>
<evidence type="ECO:0000256" key="2">
    <source>
        <dbReference type="PIRSR" id="PIRSR039004-2"/>
    </source>
</evidence>
<feature type="binding site" description="via carbamate group" evidence="1">
    <location>
        <position position="165"/>
    </location>
    <ligand>
        <name>Zn(2+)</name>
        <dbReference type="ChEBI" id="CHEBI:29105"/>
        <label>2</label>
    </ligand>
</feature>
<accession>A0A7C1FSV8</accession>
<comment type="caution">
    <text evidence="5">The sequence shown here is derived from an EMBL/GenBank/DDBJ whole genome shotgun (WGS) entry which is preliminary data.</text>
</comment>
<dbReference type="Gene3D" id="2.30.40.10">
    <property type="entry name" value="Urease, subunit C, domain 1"/>
    <property type="match status" value="1"/>
</dbReference>
<dbReference type="InterPro" id="IPR011059">
    <property type="entry name" value="Metal-dep_hydrolase_composite"/>
</dbReference>
<protein>
    <submittedName>
        <fullName evidence="5">Amidohydrolase/deacetylase family metallohydrolase</fullName>
    </submittedName>
</protein>
<keyword evidence="5" id="KW-0378">Hydrolase</keyword>
<reference evidence="5" key="1">
    <citation type="journal article" date="2020" name="mSystems">
        <title>Genome- and Community-Level Interaction Insights into Carbon Utilization and Element Cycling Functions of Hydrothermarchaeota in Hydrothermal Sediment.</title>
        <authorList>
            <person name="Zhou Z."/>
            <person name="Liu Y."/>
            <person name="Xu W."/>
            <person name="Pan J."/>
            <person name="Luo Z.H."/>
            <person name="Li M."/>
        </authorList>
    </citation>
    <scope>NUCLEOTIDE SEQUENCE [LARGE SCALE GENOMIC DNA]</scope>
    <source>
        <strain evidence="5">SpSt-222</strain>
    </source>
</reference>